<organism evidence="1 2">
    <name type="scientific">Paraglaciecola polaris LMG 21857</name>
    <dbReference type="NCBI Taxonomy" id="1129793"/>
    <lineage>
        <taxon>Bacteria</taxon>
        <taxon>Pseudomonadati</taxon>
        <taxon>Pseudomonadota</taxon>
        <taxon>Gammaproteobacteria</taxon>
        <taxon>Alteromonadales</taxon>
        <taxon>Alteromonadaceae</taxon>
        <taxon>Paraglaciecola</taxon>
    </lineage>
</organism>
<name>K6YHL5_9ALTE</name>
<reference evidence="2" key="1">
    <citation type="journal article" date="2014" name="Environ. Microbiol.">
        <title>Comparative genomics of the marine bacterial genus Glaciecola reveals the high degree of genomic diversity and genomic characteristic for cold adaptation.</title>
        <authorList>
            <person name="Qin Q.L."/>
            <person name="Xie B.B."/>
            <person name="Yu Y."/>
            <person name="Shu Y.L."/>
            <person name="Rong J.C."/>
            <person name="Zhang Y.J."/>
            <person name="Zhao D.L."/>
            <person name="Chen X.L."/>
            <person name="Zhang X.Y."/>
            <person name="Chen B."/>
            <person name="Zhou B.C."/>
            <person name="Zhang Y.Z."/>
        </authorList>
    </citation>
    <scope>NUCLEOTIDE SEQUENCE [LARGE SCALE GENOMIC DNA]</scope>
    <source>
        <strain evidence="2">LMG 21857</strain>
    </source>
</reference>
<gene>
    <name evidence="1" type="ORF">GPLA_1310</name>
</gene>
<evidence type="ECO:0000313" key="1">
    <source>
        <dbReference type="EMBL" id="GAC32224.1"/>
    </source>
</evidence>
<proteinExistence type="predicted"/>
<comment type="caution">
    <text evidence="1">The sequence shown here is derived from an EMBL/GenBank/DDBJ whole genome shotgun (WGS) entry which is preliminary data.</text>
</comment>
<keyword evidence="2" id="KW-1185">Reference proteome</keyword>
<evidence type="ECO:0000313" key="2">
    <source>
        <dbReference type="Proteomes" id="UP000006322"/>
    </source>
</evidence>
<protein>
    <submittedName>
        <fullName evidence="1">Uncharacterized protein</fullName>
    </submittedName>
</protein>
<dbReference type="Proteomes" id="UP000006322">
    <property type="component" value="Unassembled WGS sequence"/>
</dbReference>
<dbReference type="STRING" id="1129793.GPLA_1310"/>
<accession>K6YHL5</accession>
<dbReference type="AlphaFoldDB" id="K6YHL5"/>
<dbReference type="EMBL" id="BAER01000033">
    <property type="protein sequence ID" value="GAC32224.1"/>
    <property type="molecule type" value="Genomic_DNA"/>
</dbReference>
<sequence length="44" mass="5451">MLLVRSFLTLQCAFSDFVMFFYRCKREYQHMDKISRLKHLKFGD</sequence>